<keyword evidence="2" id="KW-0808">Transferase</keyword>
<accession>A0ABR6VKV8</accession>
<sequence length="289" mass="34772">MKRHGNLYQQIISRENIEIAAQRARKRKTWQRAVKKFDEHRDERVMAIHDMLANHTFRTAQYKTKEIFEPKKRTIYILPFYPDRIVQHAIMNVLEPIWDGLLVETCYSCRKGKGQHKASARCMKYVKRYEFCYQFDIHKFYPSINHEILKKIIRKKIKDKGVLWLLDEIIDSNHSETNVPIGNYLSQWFGNIYMNELDRLIKEALKIGPYERYCDDFLIFGDNKAEMRRQGDIIEKFLNDKLRLTLSRKSLFHTYQGVDFIGYRHFHNGKLLVRKRTAKKIKRNIRALK</sequence>
<organism evidence="2 3">
    <name type="scientific">Megasphaera hominis</name>
    <dbReference type="NCBI Taxonomy" id="159836"/>
    <lineage>
        <taxon>Bacteria</taxon>
        <taxon>Bacillati</taxon>
        <taxon>Bacillota</taxon>
        <taxon>Negativicutes</taxon>
        <taxon>Veillonellales</taxon>
        <taxon>Veillonellaceae</taxon>
        <taxon>Megasphaera</taxon>
    </lineage>
</organism>
<dbReference type="InterPro" id="IPR051083">
    <property type="entry name" value="GrpII_Intron_Splice-Mob/Def"/>
</dbReference>
<dbReference type="Pfam" id="PF00078">
    <property type="entry name" value="RVT_1"/>
    <property type="match status" value="1"/>
</dbReference>
<dbReference type="InterPro" id="IPR043502">
    <property type="entry name" value="DNA/RNA_pol_sf"/>
</dbReference>
<proteinExistence type="predicted"/>
<dbReference type="SUPFAM" id="SSF56672">
    <property type="entry name" value="DNA/RNA polymerases"/>
    <property type="match status" value="1"/>
</dbReference>
<keyword evidence="2" id="KW-0695">RNA-directed DNA polymerase</keyword>
<dbReference type="InterPro" id="IPR000477">
    <property type="entry name" value="RT_dom"/>
</dbReference>
<keyword evidence="3" id="KW-1185">Reference proteome</keyword>
<keyword evidence="2" id="KW-0548">Nucleotidyltransferase</keyword>
<reference evidence="2 3" key="1">
    <citation type="submission" date="2020-08" db="EMBL/GenBank/DDBJ databases">
        <authorList>
            <person name="Liu C."/>
            <person name="Sun Q."/>
        </authorList>
    </citation>
    <scope>NUCLEOTIDE SEQUENCE [LARGE SCALE GENOMIC DNA]</scope>
    <source>
        <strain evidence="2 3">NSJ-59</strain>
    </source>
</reference>
<dbReference type="CDD" id="cd01651">
    <property type="entry name" value="RT_G2_intron"/>
    <property type="match status" value="1"/>
</dbReference>
<dbReference type="GO" id="GO:0003964">
    <property type="term" value="F:RNA-directed DNA polymerase activity"/>
    <property type="evidence" value="ECO:0007669"/>
    <property type="project" value="UniProtKB-KW"/>
</dbReference>
<evidence type="ECO:0000313" key="3">
    <source>
        <dbReference type="Proteomes" id="UP000606870"/>
    </source>
</evidence>
<dbReference type="RefSeq" id="WP_186503676.1">
    <property type="nucleotide sequence ID" value="NZ_JACOGK010000025.1"/>
</dbReference>
<dbReference type="PANTHER" id="PTHR34047">
    <property type="entry name" value="NUCLEAR INTRON MATURASE 1, MITOCHONDRIAL-RELATED"/>
    <property type="match status" value="1"/>
</dbReference>
<dbReference type="Proteomes" id="UP000606870">
    <property type="component" value="Unassembled WGS sequence"/>
</dbReference>
<dbReference type="PROSITE" id="PS50878">
    <property type="entry name" value="RT_POL"/>
    <property type="match status" value="1"/>
</dbReference>
<feature type="domain" description="Reverse transcriptase" evidence="1">
    <location>
        <begin position="1"/>
        <end position="265"/>
    </location>
</feature>
<gene>
    <name evidence="2" type="ORF">H8J70_08895</name>
</gene>
<dbReference type="EMBL" id="JACOGK010000025">
    <property type="protein sequence ID" value="MBC3537367.1"/>
    <property type="molecule type" value="Genomic_DNA"/>
</dbReference>
<dbReference type="PANTHER" id="PTHR34047:SF8">
    <property type="entry name" value="PROTEIN YKFC"/>
    <property type="match status" value="1"/>
</dbReference>
<name>A0ABR6VKV8_9FIRM</name>
<protein>
    <submittedName>
        <fullName evidence="2">Group II intron reverse transcriptase domain-containing protein</fullName>
    </submittedName>
</protein>
<evidence type="ECO:0000259" key="1">
    <source>
        <dbReference type="PROSITE" id="PS50878"/>
    </source>
</evidence>
<evidence type="ECO:0000313" key="2">
    <source>
        <dbReference type="EMBL" id="MBC3537367.1"/>
    </source>
</evidence>
<comment type="caution">
    <text evidence="2">The sequence shown here is derived from an EMBL/GenBank/DDBJ whole genome shotgun (WGS) entry which is preliminary data.</text>
</comment>